<dbReference type="SUPFAM" id="SSF49354">
    <property type="entry name" value="PapD-like"/>
    <property type="match status" value="1"/>
</dbReference>
<protein>
    <submittedName>
        <fullName evidence="9">Chaperone protein fimC</fullName>
    </submittedName>
</protein>
<comment type="subcellular location">
    <subcellularLocation>
        <location evidence="1">Periplasm</location>
    </subcellularLocation>
</comment>
<dbReference type="Proteomes" id="UP000255129">
    <property type="component" value="Unassembled WGS sequence"/>
</dbReference>
<dbReference type="GO" id="GO:0030288">
    <property type="term" value="C:outer membrane-bounded periplasmic space"/>
    <property type="evidence" value="ECO:0007669"/>
    <property type="project" value="InterPro"/>
</dbReference>
<gene>
    <name evidence="9" type="primary">fimC_6</name>
    <name evidence="9" type="ORF">NCTC12026_00718</name>
</gene>
<feature type="chain" id="PRO_5017029465" evidence="6">
    <location>
        <begin position="18"/>
        <end position="230"/>
    </location>
</feature>
<feature type="domain" description="Pili assembly chaperone N-terminal" evidence="7">
    <location>
        <begin position="21"/>
        <end position="142"/>
    </location>
</feature>
<dbReference type="Pfam" id="PF00345">
    <property type="entry name" value="PapD_N"/>
    <property type="match status" value="1"/>
</dbReference>
<dbReference type="InterPro" id="IPR050643">
    <property type="entry name" value="Periplasmic_pilus_chap"/>
</dbReference>
<dbReference type="InterPro" id="IPR001829">
    <property type="entry name" value="Pili_assmbl_chaperone_bac"/>
</dbReference>
<evidence type="ECO:0000313" key="10">
    <source>
        <dbReference type="Proteomes" id="UP000255129"/>
    </source>
</evidence>
<evidence type="ECO:0000256" key="2">
    <source>
        <dbReference type="ARBA" id="ARBA00007399"/>
    </source>
</evidence>
<evidence type="ECO:0000313" key="9">
    <source>
        <dbReference type="EMBL" id="SUC34381.1"/>
    </source>
</evidence>
<comment type="similarity">
    <text evidence="2">Belongs to the periplasmic pilus chaperone family.</text>
</comment>
<evidence type="ECO:0000259" key="8">
    <source>
        <dbReference type="Pfam" id="PF02753"/>
    </source>
</evidence>
<keyword evidence="3 6" id="KW-0732">Signal</keyword>
<evidence type="ECO:0000256" key="5">
    <source>
        <dbReference type="ARBA" id="ARBA00023186"/>
    </source>
</evidence>
<evidence type="ECO:0000256" key="6">
    <source>
        <dbReference type="SAM" id="SignalP"/>
    </source>
</evidence>
<accession>A0A379G0F3</accession>
<feature type="signal peptide" evidence="6">
    <location>
        <begin position="1"/>
        <end position="17"/>
    </location>
</feature>
<dbReference type="RefSeq" id="WP_006815986.1">
    <property type="nucleotide sequence ID" value="NZ_AP018946.1"/>
</dbReference>
<organism evidence="9 10">
    <name type="scientific">Providencia rustigianii</name>
    <dbReference type="NCBI Taxonomy" id="158850"/>
    <lineage>
        <taxon>Bacteria</taxon>
        <taxon>Pseudomonadati</taxon>
        <taxon>Pseudomonadota</taxon>
        <taxon>Gammaproteobacteria</taxon>
        <taxon>Enterobacterales</taxon>
        <taxon>Morganellaceae</taxon>
        <taxon>Providencia</taxon>
    </lineage>
</organism>
<evidence type="ECO:0000256" key="3">
    <source>
        <dbReference type="ARBA" id="ARBA00022729"/>
    </source>
</evidence>
<dbReference type="InterPro" id="IPR008962">
    <property type="entry name" value="PapD-like_sf"/>
</dbReference>
<dbReference type="AlphaFoldDB" id="A0A379G0F3"/>
<dbReference type="SUPFAM" id="SSF49584">
    <property type="entry name" value="Periplasmic chaperone C-domain"/>
    <property type="match status" value="1"/>
</dbReference>
<dbReference type="OrthoDB" id="9131059at2"/>
<dbReference type="InterPro" id="IPR016148">
    <property type="entry name" value="Pili_assmbl_chaperone_C"/>
</dbReference>
<dbReference type="PANTHER" id="PTHR30251:SF10">
    <property type="entry name" value="FIMBRIAL CHAPERONE YEHC-RELATED"/>
    <property type="match status" value="1"/>
</dbReference>
<dbReference type="GO" id="GO:0071555">
    <property type="term" value="P:cell wall organization"/>
    <property type="evidence" value="ECO:0007669"/>
    <property type="project" value="InterPro"/>
</dbReference>
<reference evidence="9 10" key="1">
    <citation type="submission" date="2018-06" db="EMBL/GenBank/DDBJ databases">
        <authorList>
            <consortium name="Pathogen Informatics"/>
            <person name="Doyle S."/>
        </authorList>
    </citation>
    <scope>NUCLEOTIDE SEQUENCE [LARGE SCALE GENOMIC DNA]</scope>
    <source>
        <strain evidence="9 10">NCTC12026</strain>
    </source>
</reference>
<dbReference type="Gene3D" id="2.60.40.10">
    <property type="entry name" value="Immunoglobulins"/>
    <property type="match status" value="2"/>
</dbReference>
<dbReference type="PANTHER" id="PTHR30251">
    <property type="entry name" value="PILUS ASSEMBLY CHAPERONE"/>
    <property type="match status" value="1"/>
</dbReference>
<keyword evidence="4" id="KW-0574">Periplasm</keyword>
<dbReference type="InterPro" id="IPR013783">
    <property type="entry name" value="Ig-like_fold"/>
</dbReference>
<dbReference type="InterPro" id="IPR036316">
    <property type="entry name" value="Pili_assmbl_chap_C_dom_sf"/>
</dbReference>
<keyword evidence="5" id="KW-0143">Chaperone</keyword>
<dbReference type="PRINTS" id="PR00969">
    <property type="entry name" value="CHAPERONPILI"/>
</dbReference>
<evidence type="ECO:0000256" key="4">
    <source>
        <dbReference type="ARBA" id="ARBA00022764"/>
    </source>
</evidence>
<feature type="domain" description="Pili assembly chaperone C-terminal" evidence="8">
    <location>
        <begin position="164"/>
        <end position="221"/>
    </location>
</feature>
<dbReference type="InterPro" id="IPR016147">
    <property type="entry name" value="Pili_assmbl_chaperone_N"/>
</dbReference>
<dbReference type="Pfam" id="PF02753">
    <property type="entry name" value="PapD_C"/>
    <property type="match status" value="1"/>
</dbReference>
<evidence type="ECO:0000256" key="1">
    <source>
        <dbReference type="ARBA" id="ARBA00004418"/>
    </source>
</evidence>
<name>A0A379G0F3_9GAMM</name>
<evidence type="ECO:0000259" key="7">
    <source>
        <dbReference type="Pfam" id="PF00345"/>
    </source>
</evidence>
<sequence>MKIILLFLLALSFPLKTFSNVIITGTRVIYPEAADSMVVQLTNNSTSPSLIQSWIDSGDINSTPENSNAPFYLYPPIVKVDGLQGQQLKIKKTDIKLPNNVESVFYLNILDIPKTPDSMIGKNTIQLATRSRIKIFYRPKALTERSEDITEKISYQINSNNVLVKNNSQYHFTIVTITTPEDKNLALVDSEMIPPLSSKELPLKGKLKNHNLILSYVDDYGVFRSKNIQP</sequence>
<proteinExistence type="inferred from homology"/>
<dbReference type="EMBL" id="UGUA01000002">
    <property type="protein sequence ID" value="SUC34381.1"/>
    <property type="molecule type" value="Genomic_DNA"/>
</dbReference>